<keyword evidence="3 7" id="KW-0812">Transmembrane</keyword>
<dbReference type="InterPro" id="IPR036259">
    <property type="entry name" value="MFS_trans_sf"/>
</dbReference>
<dbReference type="KEGG" id="cvn:111101377"/>
<proteinExistence type="inferred from homology"/>
<dbReference type="OrthoDB" id="78663at2759"/>
<dbReference type="PANTHER" id="PTHR19444:SF11">
    <property type="entry name" value="UNC93-LIKE PROTEIN"/>
    <property type="match status" value="1"/>
</dbReference>
<feature type="transmembrane region" description="Helical" evidence="7">
    <location>
        <begin position="191"/>
        <end position="208"/>
    </location>
</feature>
<evidence type="ECO:0000256" key="1">
    <source>
        <dbReference type="ARBA" id="ARBA00004141"/>
    </source>
</evidence>
<feature type="transmembrane region" description="Helical" evidence="7">
    <location>
        <begin position="487"/>
        <end position="510"/>
    </location>
</feature>
<evidence type="ECO:0000313" key="8">
    <source>
        <dbReference type="Proteomes" id="UP000694844"/>
    </source>
</evidence>
<feature type="region of interest" description="Disordered" evidence="6">
    <location>
        <begin position="91"/>
        <end position="110"/>
    </location>
</feature>
<name>A0A8B8AHS4_CRAVI</name>
<dbReference type="GO" id="GO:0015459">
    <property type="term" value="F:potassium channel regulator activity"/>
    <property type="evidence" value="ECO:0007669"/>
    <property type="project" value="TreeGrafter"/>
</dbReference>
<feature type="transmembrane region" description="Helical" evidence="7">
    <location>
        <begin position="220"/>
        <end position="239"/>
    </location>
</feature>
<dbReference type="InterPro" id="IPR051951">
    <property type="entry name" value="UNC-93_regulatory"/>
</dbReference>
<dbReference type="GO" id="GO:0043266">
    <property type="term" value="P:regulation of potassium ion transport"/>
    <property type="evidence" value="ECO:0007669"/>
    <property type="project" value="TreeGrafter"/>
</dbReference>
<dbReference type="SUPFAM" id="SSF103473">
    <property type="entry name" value="MFS general substrate transporter"/>
    <property type="match status" value="1"/>
</dbReference>
<accession>A0A8B8AHS4</accession>
<feature type="transmembrane region" description="Helical" evidence="7">
    <location>
        <begin position="580"/>
        <end position="600"/>
    </location>
</feature>
<feature type="transmembrane region" description="Helical" evidence="7">
    <location>
        <begin position="606"/>
        <end position="623"/>
    </location>
</feature>
<evidence type="ECO:0000256" key="7">
    <source>
        <dbReference type="SAM" id="Phobius"/>
    </source>
</evidence>
<sequence>MSSLSPFTNTGLGYGMGIYRPRRPSYTYATQTYRQRTESYRYALRKGTGDTEQSDFIEGMTNKRGRKESYFQATRRGDVNVEMAPVEIKVEPPNPSEDELTVPNNRHSINKLPEDHMKELKKAILRRSRSLEGETRMISDNYIASTSMSNDQLNLPAENHHFNKPDTTGTPNSELSSNVPSIILFTFKKNLVFLCVSFILLFSVFRAIQNLQTSINDQRYLGITAMSCIHGAMFLTCLWAPTFINLMSAKWAIVLGMFSFLTWTGANFYPSFYTLIPTALFSGWGQGILWTAEASYILKLAFDSSRVTKEAIDKEVFRFNGFFLAGFQTTHIWGNLISSIVISSSSVEGEGGALGDPSANWSTSLAPESGAINKCGGLYPCNPGVPGGVMQMSDEEKYPMLWKLMGAYLIIGFIGFCLIFFCLDRIGAQVYPEKTGVQICVQHLDLLVNHKTFRLLIPLLIFSGLQQGFVYADFNMAYVTCSLKLQFVGYTMIVMGVANVCIAVLIGVGASHVPREAVFGVGGIIHIGVMIIILIWVPDKNMLVHFIIAAALGLCDAVWQTQCNTLICITCPEAVDIAFANYRMLQSLGLLIAFASDGFMCVYSKLYFLIIMLVVSTMFYVLAEYRVRQIDNVVDDVFEEQTSINRSRVN</sequence>
<dbReference type="GO" id="GO:0006937">
    <property type="term" value="P:regulation of muscle contraction"/>
    <property type="evidence" value="ECO:0007669"/>
    <property type="project" value="TreeGrafter"/>
</dbReference>
<gene>
    <name evidence="9" type="primary">LOC111101377</name>
</gene>
<evidence type="ECO:0000256" key="6">
    <source>
        <dbReference type="SAM" id="MobiDB-lite"/>
    </source>
</evidence>
<evidence type="ECO:0000256" key="5">
    <source>
        <dbReference type="ARBA" id="ARBA00023136"/>
    </source>
</evidence>
<feature type="transmembrane region" description="Helical" evidence="7">
    <location>
        <begin position="517"/>
        <end position="536"/>
    </location>
</feature>
<organism evidence="8 9">
    <name type="scientific">Crassostrea virginica</name>
    <name type="common">Eastern oyster</name>
    <dbReference type="NCBI Taxonomy" id="6565"/>
    <lineage>
        <taxon>Eukaryota</taxon>
        <taxon>Metazoa</taxon>
        <taxon>Spiralia</taxon>
        <taxon>Lophotrochozoa</taxon>
        <taxon>Mollusca</taxon>
        <taxon>Bivalvia</taxon>
        <taxon>Autobranchia</taxon>
        <taxon>Pteriomorphia</taxon>
        <taxon>Ostreida</taxon>
        <taxon>Ostreoidea</taxon>
        <taxon>Ostreidae</taxon>
        <taxon>Crassostrea</taxon>
    </lineage>
</organism>
<reference evidence="9" key="1">
    <citation type="submission" date="2025-08" db="UniProtKB">
        <authorList>
            <consortium name="RefSeq"/>
        </authorList>
    </citation>
    <scope>IDENTIFICATION</scope>
    <source>
        <tissue evidence="9">Whole sample</tissue>
    </source>
</reference>
<feature type="transmembrane region" description="Helical" evidence="7">
    <location>
        <begin position="251"/>
        <end position="269"/>
    </location>
</feature>
<dbReference type="GO" id="GO:0055120">
    <property type="term" value="C:striated muscle dense body"/>
    <property type="evidence" value="ECO:0007669"/>
    <property type="project" value="TreeGrafter"/>
</dbReference>
<evidence type="ECO:0000256" key="2">
    <source>
        <dbReference type="ARBA" id="ARBA00009172"/>
    </source>
</evidence>
<evidence type="ECO:0000313" key="9">
    <source>
        <dbReference type="RefSeq" id="XP_022289554.1"/>
    </source>
</evidence>
<keyword evidence="4 7" id="KW-1133">Transmembrane helix</keyword>
<comment type="similarity">
    <text evidence="2">Belongs to the unc-93 family.</text>
</comment>
<dbReference type="InterPro" id="IPR010291">
    <property type="entry name" value="Ion_channel_UNC-93"/>
</dbReference>
<dbReference type="Proteomes" id="UP000694844">
    <property type="component" value="Chromosome 6"/>
</dbReference>
<dbReference type="GeneID" id="111101377"/>
<feature type="transmembrane region" description="Helical" evidence="7">
    <location>
        <begin position="400"/>
        <end position="423"/>
    </location>
</feature>
<evidence type="ECO:0000256" key="4">
    <source>
        <dbReference type="ARBA" id="ARBA00022989"/>
    </source>
</evidence>
<comment type="subcellular location">
    <subcellularLocation>
        <location evidence="1">Membrane</location>
        <topology evidence="1">Multi-pass membrane protein</topology>
    </subcellularLocation>
</comment>
<evidence type="ECO:0000256" key="3">
    <source>
        <dbReference type="ARBA" id="ARBA00022692"/>
    </source>
</evidence>
<keyword evidence="5 7" id="KW-0472">Membrane</keyword>
<dbReference type="AlphaFoldDB" id="A0A8B8AHS4"/>
<dbReference type="PANTHER" id="PTHR19444">
    <property type="entry name" value="UNC-93 RELATED"/>
    <property type="match status" value="1"/>
</dbReference>
<dbReference type="Pfam" id="PF05978">
    <property type="entry name" value="UNC-93"/>
    <property type="match status" value="1"/>
</dbReference>
<feature type="transmembrane region" description="Helical" evidence="7">
    <location>
        <begin position="453"/>
        <end position="472"/>
    </location>
</feature>
<feature type="transmembrane region" description="Helical" evidence="7">
    <location>
        <begin position="542"/>
        <end position="559"/>
    </location>
</feature>
<dbReference type="RefSeq" id="XP_022289554.1">
    <property type="nucleotide sequence ID" value="XM_022433846.1"/>
</dbReference>
<keyword evidence="8" id="KW-1185">Reference proteome</keyword>
<dbReference type="GO" id="GO:0005886">
    <property type="term" value="C:plasma membrane"/>
    <property type="evidence" value="ECO:0007669"/>
    <property type="project" value="TreeGrafter"/>
</dbReference>
<protein>
    <submittedName>
        <fullName evidence="9">Protein unc-93 homolog A-like</fullName>
    </submittedName>
</protein>